<dbReference type="InterPro" id="IPR012334">
    <property type="entry name" value="Pectin_lyas_fold"/>
</dbReference>
<feature type="compositionally biased region" description="Polar residues" evidence="1">
    <location>
        <begin position="128"/>
        <end position="145"/>
    </location>
</feature>
<protein>
    <submittedName>
        <fullName evidence="2">Uncharacterized protein</fullName>
    </submittedName>
</protein>
<sequence>MLNNTVIDCYSSLEIGAGEKPGRQVYPVNSLIAQNLFSTTNREILRTGPDLSSIRFVDNANVSEALPHAKDKPLKCRQVKVTWQRDPTGLLRPDANEGLRSSVASSVMEDIDGDPRPQYSTIGCDEPGSQNPMFPTKQTVGPQWK</sequence>
<reference evidence="2 3" key="1">
    <citation type="journal article" date="2022" name="Syst. Appl. Microbiol.">
        <title>Rhodopirellula aestuarii sp. nov., a novel member of the genus Rhodopirellula isolated from brackish sediments collected in the Tagus River estuary, Portugal.</title>
        <authorList>
            <person name="Vitorino I.R."/>
            <person name="Klimek D."/>
            <person name="Calusinska M."/>
            <person name="Lobo-da-Cunha A."/>
            <person name="Vasconcelos V."/>
            <person name="Lage O.M."/>
        </authorList>
    </citation>
    <scope>NUCLEOTIDE SEQUENCE [LARGE SCALE GENOMIC DNA]</scope>
    <source>
        <strain evidence="2 3">ICT_H3.1</strain>
    </source>
</reference>
<dbReference type="EMBL" id="JAMQBK010000011">
    <property type="protein sequence ID" value="MCM2369611.1"/>
    <property type="molecule type" value="Genomic_DNA"/>
</dbReference>
<gene>
    <name evidence="2" type="ORF">NB063_03130</name>
</gene>
<name>A0ABT0TYQ1_9BACT</name>
<keyword evidence="3" id="KW-1185">Reference proteome</keyword>
<evidence type="ECO:0000313" key="3">
    <source>
        <dbReference type="Proteomes" id="UP001202961"/>
    </source>
</evidence>
<comment type="caution">
    <text evidence="2">The sequence shown here is derived from an EMBL/GenBank/DDBJ whole genome shotgun (WGS) entry which is preliminary data.</text>
</comment>
<dbReference type="Proteomes" id="UP001202961">
    <property type="component" value="Unassembled WGS sequence"/>
</dbReference>
<evidence type="ECO:0000313" key="2">
    <source>
        <dbReference type="EMBL" id="MCM2369611.1"/>
    </source>
</evidence>
<feature type="region of interest" description="Disordered" evidence="1">
    <location>
        <begin position="107"/>
        <end position="145"/>
    </location>
</feature>
<dbReference type="Gene3D" id="2.160.20.10">
    <property type="entry name" value="Single-stranded right-handed beta-helix, Pectin lyase-like"/>
    <property type="match status" value="1"/>
</dbReference>
<organism evidence="2 3">
    <name type="scientific">Aporhodopirellula aestuarii</name>
    <dbReference type="NCBI Taxonomy" id="2950107"/>
    <lineage>
        <taxon>Bacteria</taxon>
        <taxon>Pseudomonadati</taxon>
        <taxon>Planctomycetota</taxon>
        <taxon>Planctomycetia</taxon>
        <taxon>Pirellulales</taxon>
        <taxon>Pirellulaceae</taxon>
        <taxon>Aporhodopirellula</taxon>
    </lineage>
</organism>
<proteinExistence type="predicted"/>
<accession>A0ABT0TYQ1</accession>
<evidence type="ECO:0000256" key="1">
    <source>
        <dbReference type="SAM" id="MobiDB-lite"/>
    </source>
</evidence>